<feature type="compositionally biased region" description="Polar residues" evidence="1">
    <location>
        <begin position="48"/>
        <end position="61"/>
    </location>
</feature>
<organism evidence="2 3">
    <name type="scientific">Aulographum hederae CBS 113979</name>
    <dbReference type="NCBI Taxonomy" id="1176131"/>
    <lineage>
        <taxon>Eukaryota</taxon>
        <taxon>Fungi</taxon>
        <taxon>Dikarya</taxon>
        <taxon>Ascomycota</taxon>
        <taxon>Pezizomycotina</taxon>
        <taxon>Dothideomycetes</taxon>
        <taxon>Pleosporomycetidae</taxon>
        <taxon>Aulographales</taxon>
        <taxon>Aulographaceae</taxon>
    </lineage>
</organism>
<evidence type="ECO:0000256" key="1">
    <source>
        <dbReference type="SAM" id="MobiDB-lite"/>
    </source>
</evidence>
<feature type="compositionally biased region" description="Low complexity" evidence="1">
    <location>
        <begin position="84"/>
        <end position="97"/>
    </location>
</feature>
<dbReference type="Proteomes" id="UP000800041">
    <property type="component" value="Unassembled WGS sequence"/>
</dbReference>
<dbReference type="OrthoDB" id="4147798at2759"/>
<accession>A0A6G1H009</accession>
<name>A0A6G1H009_9PEZI</name>
<dbReference type="AlphaFoldDB" id="A0A6G1H009"/>
<feature type="compositionally biased region" description="Low complexity" evidence="1">
    <location>
        <begin position="24"/>
        <end position="41"/>
    </location>
</feature>
<feature type="compositionally biased region" description="Basic residues" evidence="1">
    <location>
        <begin position="1"/>
        <end position="20"/>
    </location>
</feature>
<feature type="region of interest" description="Disordered" evidence="1">
    <location>
        <begin position="84"/>
        <end position="107"/>
    </location>
</feature>
<reference evidence="2" key="1">
    <citation type="journal article" date="2020" name="Stud. Mycol.">
        <title>101 Dothideomycetes genomes: a test case for predicting lifestyles and emergence of pathogens.</title>
        <authorList>
            <person name="Haridas S."/>
            <person name="Albert R."/>
            <person name="Binder M."/>
            <person name="Bloem J."/>
            <person name="Labutti K."/>
            <person name="Salamov A."/>
            <person name="Andreopoulos B."/>
            <person name="Baker S."/>
            <person name="Barry K."/>
            <person name="Bills G."/>
            <person name="Bluhm B."/>
            <person name="Cannon C."/>
            <person name="Castanera R."/>
            <person name="Culley D."/>
            <person name="Daum C."/>
            <person name="Ezra D."/>
            <person name="Gonzalez J."/>
            <person name="Henrissat B."/>
            <person name="Kuo A."/>
            <person name="Liang C."/>
            <person name="Lipzen A."/>
            <person name="Lutzoni F."/>
            <person name="Magnuson J."/>
            <person name="Mondo S."/>
            <person name="Nolan M."/>
            <person name="Ohm R."/>
            <person name="Pangilinan J."/>
            <person name="Park H.-J."/>
            <person name="Ramirez L."/>
            <person name="Alfaro M."/>
            <person name="Sun H."/>
            <person name="Tritt A."/>
            <person name="Yoshinaga Y."/>
            <person name="Zwiers L.-H."/>
            <person name="Turgeon B."/>
            <person name="Goodwin S."/>
            <person name="Spatafora J."/>
            <person name="Crous P."/>
            <person name="Grigoriev I."/>
        </authorList>
    </citation>
    <scope>NUCLEOTIDE SEQUENCE</scope>
    <source>
        <strain evidence="2">CBS 113979</strain>
    </source>
</reference>
<gene>
    <name evidence="2" type="ORF">K402DRAFT_421166</name>
</gene>
<sequence length="147" mass="16914">MGSRHNRKRTRSRPRNRNSHLSRDSTTLSDISISSSPSSLTHPLANPGTPSSKHPSPSDRFSAQHWHQQYAAWQARLQHQTQTRQQLQHLQEQQRAQRLAREREKEAEVEMQTLRMFGGERGEDGSLCEPMLKVVMGLFGDVDYEDP</sequence>
<keyword evidence="3" id="KW-1185">Reference proteome</keyword>
<proteinExistence type="predicted"/>
<protein>
    <submittedName>
        <fullName evidence="2">Uncharacterized protein</fullName>
    </submittedName>
</protein>
<feature type="region of interest" description="Disordered" evidence="1">
    <location>
        <begin position="1"/>
        <end position="65"/>
    </location>
</feature>
<dbReference type="EMBL" id="ML977157">
    <property type="protein sequence ID" value="KAF1986308.1"/>
    <property type="molecule type" value="Genomic_DNA"/>
</dbReference>
<evidence type="ECO:0000313" key="2">
    <source>
        <dbReference type="EMBL" id="KAF1986308.1"/>
    </source>
</evidence>
<evidence type="ECO:0000313" key="3">
    <source>
        <dbReference type="Proteomes" id="UP000800041"/>
    </source>
</evidence>